<evidence type="ECO:0000313" key="2">
    <source>
        <dbReference type="EMBL" id="AIF24350.1"/>
    </source>
</evidence>
<evidence type="ECO:0000256" key="1">
    <source>
        <dbReference type="SAM" id="Phobius"/>
    </source>
</evidence>
<dbReference type="AlphaFoldDB" id="A0A075I929"/>
<keyword evidence="1" id="KW-1133">Transmembrane helix</keyword>
<sequence length="166" mass="18279">MASCTGCGVPLGLKKYKFNKFWRVPGSFCKSCMLKVGQDWEKHGKVTLPMKPCDLCQTEFFFLNTAWQGKKQKHFCDVCHKVAASGVLPDKSRGDMKQKVPIPMLIIGGLGAVMMVLGMVFTLTGPKDPDGDMSIVNILFGAFTTAAGFMLVRRTINNRKLLLGNV</sequence>
<name>A0A075I929_9ARCH</name>
<keyword evidence="1" id="KW-0472">Membrane</keyword>
<reference evidence="2" key="1">
    <citation type="journal article" date="2014" name="Genome Biol. Evol.">
        <title>Pangenome evidence for extensive interdomain horizontal transfer affecting lineage core and shell genes in uncultured planktonic thaumarchaeota and euryarchaeota.</title>
        <authorList>
            <person name="Deschamps P."/>
            <person name="Zivanovic Y."/>
            <person name="Moreira D."/>
            <person name="Rodriguez-Valera F."/>
            <person name="Lopez-Garcia P."/>
        </authorList>
    </citation>
    <scope>NUCLEOTIDE SEQUENCE</scope>
</reference>
<protein>
    <submittedName>
        <fullName evidence="2">Uncharacterized protein</fullName>
    </submittedName>
</protein>
<accession>A0A075I929</accession>
<keyword evidence="1" id="KW-0812">Transmembrane</keyword>
<proteinExistence type="predicted"/>
<feature type="transmembrane region" description="Helical" evidence="1">
    <location>
        <begin position="133"/>
        <end position="152"/>
    </location>
</feature>
<feature type="transmembrane region" description="Helical" evidence="1">
    <location>
        <begin position="100"/>
        <end position="121"/>
    </location>
</feature>
<organism evidence="2">
    <name type="scientific">uncultured marine thaumarchaeote SAT1000_27_H05</name>
    <dbReference type="NCBI Taxonomy" id="1456402"/>
    <lineage>
        <taxon>Archaea</taxon>
        <taxon>Nitrososphaerota</taxon>
        <taxon>environmental samples</taxon>
    </lineage>
</organism>
<dbReference type="EMBL" id="KF901258">
    <property type="protein sequence ID" value="AIF24350.1"/>
    <property type="molecule type" value="Genomic_DNA"/>
</dbReference>